<comment type="subcellular location">
    <subcellularLocation>
        <location evidence="2">Endomembrane system</location>
        <topology evidence="2">Peripheral membrane protein</topology>
    </subcellularLocation>
</comment>
<dbReference type="InterPro" id="IPR001469">
    <property type="entry name" value="ATP_synth_F1_dsu/esu"/>
</dbReference>
<protein>
    <submittedName>
        <fullName evidence="9">ATP synthase F1 subunit epsilon</fullName>
    </submittedName>
</protein>
<accession>M4ZTJ5</accession>
<dbReference type="KEGG" id="blp:BPAA_559"/>
<evidence type="ECO:0000256" key="2">
    <source>
        <dbReference type="ARBA" id="ARBA00004184"/>
    </source>
</evidence>
<dbReference type="GO" id="GO:0045259">
    <property type="term" value="C:proton-transporting ATP synthase complex"/>
    <property type="evidence" value="ECO:0007669"/>
    <property type="project" value="UniProtKB-KW"/>
</dbReference>
<dbReference type="GO" id="GO:0012505">
    <property type="term" value="C:endomembrane system"/>
    <property type="evidence" value="ECO:0007669"/>
    <property type="project" value="UniProtKB-SubCell"/>
</dbReference>
<dbReference type="GO" id="GO:0046933">
    <property type="term" value="F:proton-transporting ATP synthase activity, rotational mechanism"/>
    <property type="evidence" value="ECO:0007669"/>
    <property type="project" value="InterPro"/>
</dbReference>
<evidence type="ECO:0000256" key="7">
    <source>
        <dbReference type="ARBA" id="ARBA00023196"/>
    </source>
</evidence>
<comment type="function">
    <text evidence="1">Produces ATP from ADP in the presence of a proton gradient across the membrane.</text>
</comment>
<proteinExistence type="inferred from homology"/>
<keyword evidence="5" id="KW-0406">Ion transport</keyword>
<keyword evidence="7" id="KW-0139">CF(1)</keyword>
<evidence type="ECO:0000313" key="9">
    <source>
        <dbReference type="EMBL" id="BAM99826.1"/>
    </source>
</evidence>
<evidence type="ECO:0000256" key="5">
    <source>
        <dbReference type="ARBA" id="ARBA00023065"/>
    </source>
</evidence>
<dbReference type="STRING" id="1229512.BPAA_559"/>
<evidence type="ECO:0000256" key="6">
    <source>
        <dbReference type="ARBA" id="ARBA00023136"/>
    </source>
</evidence>
<dbReference type="Gene3D" id="2.60.15.10">
    <property type="entry name" value="F0F1 ATP synthase delta/epsilon subunit, N-terminal"/>
    <property type="match status" value="1"/>
</dbReference>
<feature type="domain" description="ATP synthase F1 complex delta/epsilon subunit N-terminal" evidence="8">
    <location>
        <begin position="1"/>
        <end position="75"/>
    </location>
</feature>
<dbReference type="Pfam" id="PF02823">
    <property type="entry name" value="ATP-synt_DE_N"/>
    <property type="match status" value="1"/>
</dbReference>
<gene>
    <name evidence="9" type="primary">atpC</name>
    <name evidence="9" type="ORF">BPAA_559</name>
</gene>
<reference evidence="9 10" key="1">
    <citation type="journal article" date="2013" name="Biol. Lett.">
        <title>Maintenance of essential amino acid synthesis pathways in the Blattabacterium cuenoti symbiont of a wood-feeding cockroach.</title>
        <authorList>
            <person name="Tokuda G."/>
            <person name="Elbourne L.D.H."/>
            <person name="Kinjo Y."/>
            <person name="Saitoh S."/>
            <person name="Sabree Z."/>
            <person name="Hojo M."/>
            <person name="Yamada A."/>
            <person name="Hayashi Y."/>
            <person name="Shigenobu S."/>
            <person name="Bandi C."/>
            <person name="Paulsen I.T."/>
            <person name="Watanabe H."/>
            <person name="Lo N."/>
        </authorList>
    </citation>
    <scope>NUCLEOTIDE SEQUENCE [LARGE SCALE GENOMIC DNA]</scope>
    <source>
        <strain evidence="9 10">BPAA</strain>
    </source>
</reference>
<dbReference type="Proteomes" id="UP000011815">
    <property type="component" value="Chromosome"/>
</dbReference>
<dbReference type="InterPro" id="IPR020546">
    <property type="entry name" value="ATP_synth_F1_dsu/esu_N"/>
</dbReference>
<keyword evidence="7" id="KW-0066">ATP synthesis</keyword>
<comment type="similarity">
    <text evidence="3">Belongs to the ATPase epsilon chain family.</text>
</comment>
<evidence type="ECO:0000313" key="10">
    <source>
        <dbReference type="Proteomes" id="UP000011815"/>
    </source>
</evidence>
<organism evidence="9 10">
    <name type="scientific">Blattabacterium cuenoti BPAA</name>
    <dbReference type="NCBI Taxonomy" id="1229512"/>
    <lineage>
        <taxon>Bacteria</taxon>
        <taxon>Pseudomonadati</taxon>
        <taxon>Bacteroidota</taxon>
        <taxon>Flavobacteriia</taxon>
        <taxon>Flavobacteriales</taxon>
        <taxon>Blattabacteriaceae</taxon>
        <taxon>Blattabacterium</taxon>
    </lineage>
</organism>
<dbReference type="CDD" id="cd12152">
    <property type="entry name" value="F1-ATPase_delta"/>
    <property type="match status" value="1"/>
</dbReference>
<evidence type="ECO:0000256" key="3">
    <source>
        <dbReference type="ARBA" id="ARBA00005712"/>
    </source>
</evidence>
<dbReference type="AlphaFoldDB" id="M4ZTJ5"/>
<dbReference type="EMBL" id="AP012548">
    <property type="protein sequence ID" value="BAM99826.1"/>
    <property type="molecule type" value="Genomic_DNA"/>
</dbReference>
<evidence type="ECO:0000256" key="1">
    <source>
        <dbReference type="ARBA" id="ARBA00003543"/>
    </source>
</evidence>
<sequence>MKIRIISFHKILYQGNIISIIAPGIQGYFQILKNHAPFISILKNGFLKLESKDIKKEIKIEGGILQVNKNMILVIL</sequence>
<name>M4ZTJ5_9FLAO</name>
<dbReference type="RefSeq" id="WP_015430145.1">
    <property type="nucleotide sequence ID" value="NC_020510.1"/>
</dbReference>
<dbReference type="PATRIC" id="fig|1229512.3.peg.542"/>
<evidence type="ECO:0000259" key="8">
    <source>
        <dbReference type="Pfam" id="PF02823"/>
    </source>
</evidence>
<dbReference type="HOGENOM" id="CLU_084338_4_1_10"/>
<keyword evidence="6" id="KW-0472">Membrane</keyword>
<dbReference type="eggNOG" id="COG0355">
    <property type="taxonomic scope" value="Bacteria"/>
</dbReference>
<dbReference type="InterPro" id="IPR036771">
    <property type="entry name" value="ATPsynth_dsu/esu_N"/>
</dbReference>
<keyword evidence="4" id="KW-0813">Transport</keyword>
<evidence type="ECO:0000256" key="4">
    <source>
        <dbReference type="ARBA" id="ARBA00022448"/>
    </source>
</evidence>
<dbReference type="SUPFAM" id="SSF51344">
    <property type="entry name" value="Epsilon subunit of F1F0-ATP synthase N-terminal domain"/>
    <property type="match status" value="1"/>
</dbReference>